<feature type="transmembrane region" description="Helical" evidence="8">
    <location>
        <begin position="283"/>
        <end position="303"/>
    </location>
</feature>
<evidence type="ECO:0000256" key="4">
    <source>
        <dbReference type="ARBA" id="ARBA00022692"/>
    </source>
</evidence>
<feature type="transmembrane region" description="Helical" evidence="8">
    <location>
        <begin position="315"/>
        <end position="336"/>
    </location>
</feature>
<dbReference type="InterPro" id="IPR011701">
    <property type="entry name" value="MFS"/>
</dbReference>
<keyword evidence="3" id="KW-1003">Cell membrane</keyword>
<evidence type="ECO:0000256" key="5">
    <source>
        <dbReference type="ARBA" id="ARBA00022989"/>
    </source>
</evidence>
<dbReference type="GO" id="GO:0046677">
    <property type="term" value="P:response to antibiotic"/>
    <property type="evidence" value="ECO:0007669"/>
    <property type="project" value="UniProtKB-KW"/>
</dbReference>
<proteinExistence type="predicted"/>
<evidence type="ECO:0000256" key="3">
    <source>
        <dbReference type="ARBA" id="ARBA00022475"/>
    </source>
</evidence>
<organism evidence="10 11">
    <name type="scientific">Streptomyces smaragdinus</name>
    <dbReference type="NCBI Taxonomy" id="2585196"/>
    <lineage>
        <taxon>Bacteria</taxon>
        <taxon>Bacillati</taxon>
        <taxon>Actinomycetota</taxon>
        <taxon>Actinomycetes</taxon>
        <taxon>Kitasatosporales</taxon>
        <taxon>Streptomycetaceae</taxon>
        <taxon>Streptomyces</taxon>
    </lineage>
</organism>
<keyword evidence="6 8" id="KW-0472">Membrane</keyword>
<dbReference type="NCBIfam" id="TIGR00711">
    <property type="entry name" value="efflux_EmrB"/>
    <property type="match status" value="1"/>
</dbReference>
<evidence type="ECO:0000256" key="2">
    <source>
        <dbReference type="ARBA" id="ARBA00022448"/>
    </source>
</evidence>
<evidence type="ECO:0000313" key="10">
    <source>
        <dbReference type="EMBL" id="MQY11244.1"/>
    </source>
</evidence>
<evidence type="ECO:0000259" key="9">
    <source>
        <dbReference type="PROSITE" id="PS50850"/>
    </source>
</evidence>
<dbReference type="PROSITE" id="PS50850">
    <property type="entry name" value="MFS"/>
    <property type="match status" value="1"/>
</dbReference>
<protein>
    <submittedName>
        <fullName evidence="10">Multidrug resistance protein Stp</fullName>
    </submittedName>
</protein>
<keyword evidence="2" id="KW-0813">Transport</keyword>
<comment type="caution">
    <text evidence="10">The sequence shown here is derived from an EMBL/GenBank/DDBJ whole genome shotgun (WGS) entry which is preliminary data.</text>
</comment>
<dbReference type="CDD" id="cd17321">
    <property type="entry name" value="MFS_MMR_MDR_like"/>
    <property type="match status" value="1"/>
</dbReference>
<name>A0A7K0CEQ0_9ACTN</name>
<dbReference type="GO" id="GO:0022857">
    <property type="term" value="F:transmembrane transporter activity"/>
    <property type="evidence" value="ECO:0007669"/>
    <property type="project" value="InterPro"/>
</dbReference>
<feature type="transmembrane region" description="Helical" evidence="8">
    <location>
        <begin position="216"/>
        <end position="234"/>
    </location>
</feature>
<dbReference type="InterPro" id="IPR036259">
    <property type="entry name" value="MFS_trans_sf"/>
</dbReference>
<comment type="subcellular location">
    <subcellularLocation>
        <location evidence="1">Cell membrane</location>
        <topology evidence="1">Multi-pass membrane protein</topology>
    </subcellularLocation>
</comment>
<dbReference type="Gene3D" id="1.20.1250.20">
    <property type="entry name" value="MFS general substrate transporter like domains"/>
    <property type="match status" value="1"/>
</dbReference>
<dbReference type="InterPro" id="IPR020846">
    <property type="entry name" value="MFS_dom"/>
</dbReference>
<dbReference type="SUPFAM" id="SSF103473">
    <property type="entry name" value="MFS general substrate transporter"/>
    <property type="match status" value="1"/>
</dbReference>
<dbReference type="InterPro" id="IPR004638">
    <property type="entry name" value="EmrB-like"/>
</dbReference>
<keyword evidence="7" id="KW-0046">Antibiotic resistance</keyword>
<feature type="transmembrane region" description="Helical" evidence="8">
    <location>
        <begin position="95"/>
        <end position="114"/>
    </location>
</feature>
<dbReference type="Proteomes" id="UP000466345">
    <property type="component" value="Unassembled WGS sequence"/>
</dbReference>
<feature type="transmembrane region" description="Helical" evidence="8">
    <location>
        <begin position="373"/>
        <end position="396"/>
    </location>
</feature>
<feature type="transmembrane region" description="Helical" evidence="8">
    <location>
        <begin position="246"/>
        <end position="263"/>
    </location>
</feature>
<feature type="transmembrane region" description="Helical" evidence="8">
    <location>
        <begin position="408"/>
        <end position="431"/>
    </location>
</feature>
<evidence type="ECO:0000256" key="1">
    <source>
        <dbReference type="ARBA" id="ARBA00004651"/>
    </source>
</evidence>
<feature type="transmembrane region" description="Helical" evidence="8">
    <location>
        <begin position="63"/>
        <end position="83"/>
    </location>
</feature>
<evidence type="ECO:0000256" key="6">
    <source>
        <dbReference type="ARBA" id="ARBA00023136"/>
    </source>
</evidence>
<evidence type="ECO:0000313" key="11">
    <source>
        <dbReference type="Proteomes" id="UP000466345"/>
    </source>
</evidence>
<dbReference type="AlphaFoldDB" id="A0A7K0CEQ0"/>
<feature type="transmembrane region" description="Helical" evidence="8">
    <location>
        <begin position="26"/>
        <end position="51"/>
    </location>
</feature>
<feature type="transmembrane region" description="Helical" evidence="8">
    <location>
        <begin position="120"/>
        <end position="142"/>
    </location>
</feature>
<feature type="transmembrane region" description="Helical" evidence="8">
    <location>
        <begin position="182"/>
        <end position="204"/>
    </location>
</feature>
<evidence type="ECO:0000256" key="8">
    <source>
        <dbReference type="SAM" id="Phobius"/>
    </source>
</evidence>
<dbReference type="PROSITE" id="PS51257">
    <property type="entry name" value="PROKAR_LIPOPROTEIN"/>
    <property type="match status" value="1"/>
</dbReference>
<feature type="domain" description="Major facilitator superfamily (MFS) profile" evidence="9">
    <location>
        <begin position="29"/>
        <end position="477"/>
    </location>
</feature>
<feature type="transmembrane region" description="Helical" evidence="8">
    <location>
        <begin position="451"/>
        <end position="473"/>
    </location>
</feature>
<dbReference type="PANTHER" id="PTHR42718">
    <property type="entry name" value="MAJOR FACILITATOR SUPERFAMILY MULTIDRUG TRANSPORTER MFSC"/>
    <property type="match status" value="1"/>
</dbReference>
<dbReference type="Gene3D" id="1.20.1720.10">
    <property type="entry name" value="Multidrug resistance protein D"/>
    <property type="match status" value="1"/>
</dbReference>
<dbReference type="EMBL" id="WEGJ01000003">
    <property type="protein sequence ID" value="MQY11244.1"/>
    <property type="molecule type" value="Genomic_DNA"/>
</dbReference>
<sequence>MARMVDSSQAPPVISAATGKRRTPPLWAVTAVACAGQFLIILDVSVMNVALPPIRADLGLSGAGLQWVLNAYTITFAGLQLLGGRAGDLFGRKRVFLFGLALFTLASLAGGLAQESWQLIAARAVQGVGAAVLSPSTLTLVTSAVPEGAARSRAIGTWTAVGAGGGASGGLIGGVLTDALSWRWVLLINVPIGALVFAVAVLWLGESRGARSRLDLPGAALVTGGLGALAYGIVQTESEGWGSARALAPMLGGLAVLAVFVWVESRTAAPLMPLTLFRLRSIATANVAMFAIGAGMFGSWYFLTLYMQNVLDYSPLRAGLCFLPLSLIIIVGSKLSPRLMPRLGTKRTALVGCAVSVGGYFWMSFALSAHGSYAGSVLGPGLLMMFGAGLLTTPLVNAGTSGAPAKDAGLASGLVNTARLMGGSVGLSVLATTAAARSGDSESAAALSDGYALAFRTSAWLLVGTLVLMWLVLPVARRQVSAP</sequence>
<keyword evidence="4 8" id="KW-0812">Transmembrane</keyword>
<keyword evidence="11" id="KW-1185">Reference proteome</keyword>
<feature type="transmembrane region" description="Helical" evidence="8">
    <location>
        <begin position="154"/>
        <end position="176"/>
    </location>
</feature>
<reference evidence="10 11" key="1">
    <citation type="submission" date="2019-10" db="EMBL/GenBank/DDBJ databases">
        <title>Streptomyces smaragdinus sp. nov. and Streptomyces fabii sp. nov., isolated from the gut of fungus growing-termite Macrotermes natalensis.</title>
        <authorList>
            <person name="Schwitalla J."/>
            <person name="Benndorf R."/>
            <person name="Martin K."/>
            <person name="De Beer W."/>
            <person name="Kaster A.-K."/>
            <person name="Vollmers J."/>
            <person name="Poulsen M."/>
            <person name="Beemelmanns C."/>
        </authorList>
    </citation>
    <scope>NUCLEOTIDE SEQUENCE [LARGE SCALE GENOMIC DNA]</scope>
    <source>
        <strain evidence="10 11">RB5</strain>
    </source>
</reference>
<dbReference type="PANTHER" id="PTHR42718:SF46">
    <property type="entry name" value="BLR6921 PROTEIN"/>
    <property type="match status" value="1"/>
</dbReference>
<dbReference type="GO" id="GO:0005886">
    <property type="term" value="C:plasma membrane"/>
    <property type="evidence" value="ECO:0007669"/>
    <property type="project" value="UniProtKB-SubCell"/>
</dbReference>
<gene>
    <name evidence="10" type="primary">stp_5</name>
    <name evidence="10" type="ORF">SRB5_13590</name>
</gene>
<dbReference type="Pfam" id="PF07690">
    <property type="entry name" value="MFS_1"/>
    <property type="match status" value="1"/>
</dbReference>
<evidence type="ECO:0000256" key="7">
    <source>
        <dbReference type="ARBA" id="ARBA00023251"/>
    </source>
</evidence>
<feature type="transmembrane region" description="Helical" evidence="8">
    <location>
        <begin position="348"/>
        <end position="367"/>
    </location>
</feature>
<accession>A0A7K0CEQ0</accession>
<keyword evidence="5 8" id="KW-1133">Transmembrane helix</keyword>